<dbReference type="GO" id="GO:0005739">
    <property type="term" value="C:mitochondrion"/>
    <property type="evidence" value="ECO:0007669"/>
    <property type="project" value="TreeGrafter"/>
</dbReference>
<accession>A0A1B6C3W0</accession>
<dbReference type="GO" id="GO:0005634">
    <property type="term" value="C:nucleus"/>
    <property type="evidence" value="ECO:0007669"/>
    <property type="project" value="TreeGrafter"/>
</dbReference>
<dbReference type="GO" id="GO:0070129">
    <property type="term" value="P:regulation of mitochondrial translation"/>
    <property type="evidence" value="ECO:0007669"/>
    <property type="project" value="TreeGrafter"/>
</dbReference>
<dbReference type="NCBIfam" id="TIGR00756">
    <property type="entry name" value="PPR"/>
    <property type="match status" value="1"/>
</dbReference>
<reference evidence="3" key="1">
    <citation type="submission" date="2015-12" db="EMBL/GenBank/DDBJ databases">
        <title>De novo transcriptome assembly of four potential Pierce s Disease insect vectors from Arizona vineyards.</title>
        <authorList>
            <person name="Tassone E.E."/>
        </authorList>
    </citation>
    <scope>NUCLEOTIDE SEQUENCE</scope>
</reference>
<evidence type="ECO:0000256" key="2">
    <source>
        <dbReference type="SAM" id="MobiDB-lite"/>
    </source>
</evidence>
<feature type="region of interest" description="Disordered" evidence="2">
    <location>
        <begin position="1267"/>
        <end position="1290"/>
    </location>
</feature>
<feature type="repeat" description="PPR" evidence="1">
    <location>
        <begin position="87"/>
        <end position="121"/>
    </location>
</feature>
<dbReference type="Pfam" id="PF12854">
    <property type="entry name" value="PPR_1"/>
    <property type="match status" value="1"/>
</dbReference>
<dbReference type="PANTHER" id="PTHR46669:SF1">
    <property type="entry name" value="LEUCINE-RICH PPR MOTIF-CONTAINING PROTEIN, MITOCHONDRIAL"/>
    <property type="match status" value="1"/>
</dbReference>
<evidence type="ECO:0008006" key="4">
    <source>
        <dbReference type="Google" id="ProtNLM"/>
    </source>
</evidence>
<gene>
    <name evidence="3" type="ORF">g.12694</name>
</gene>
<sequence>MKFVTQKKATSSQSLMIIRCCGNLVPEEAPEVRTQLVNQVWNTLEKLGVPMDISHYNALLRVYLENEHKFSPTQFLLTLEEKGIEPNRITYQRLIAGFCQEGDIAGATRILEFMREKQFPVTEGVFNALILGHSQADDLESAHGIIGVMRQAGLEPSNETYTTLMCSYAKKGNVEALEKLFKECEEKDVFLNDKDILEVVYTLGVNNHKETTDKILAKIKNLLGYNQDAANVILRLLNKGDDETAFKIFRTMQVPVRSNDQPIFIGSFLIKQMVKSNIPVEKIIATCKILRDEGLNSFSFPVALQATFTVNNINQTLSLLQGFLDNNEPIRIHYFWPLLVAKGKGGDIQGVKNVLRSMIEQFKMFPNGETLKEYVLPNMKNQTPIECLNMFLEVGMKRGSSASSITGYLVTENKLKQAAEFAMQNLGINFLPAFSIHSLITAFKATSDIPSFVTLVRVLLSSIDTKNRLRDDSEETVESAENFEEQKEDLVGKILIELAKKNIPNFVKVLQKFLEHGFAISNSCAEEVGAILSSKLLTEEVSALLSKLASNEMEPEPLKRLEMPGLKNQYSKNPVYLETLKEKLISKGEPADAIMRQLLSLYCFNKDFEGANKIRNEMKAKEIEIPSGHYAQLFETCIDSGKLEDAQQIFLEAKSKNPDFTVNRFKAVKMANLYIQNDLFNEAIDFLNSNAQNQDKEIIYSITSLCWRMLNNLADKKNVSDVKTLLHALVNNNYVTISNVLLGPLIKAHLLNNDIEGALDEFEQSCELYRATPWKNDLMIKLIQAEDAANLQRLTDLSTKIHGEVNSLYDLLLAFVECGRIRQARKILETPGLRSREDRINLACERYGNDGLVAPLENLLEVTKDMGHIDKSQICYHLLLSYKNQNDVDKALALWNKMQEEDIIITDNLLITLGNLLNENNRPVPFNVPDKEAMSVEIKKVTTNSKDKKKSRLPSSQNKLHFINALQNNQIDEALEYYSILEKTNEELTKGDLSRLLEMVLKEERMNEANKLIFQWLPNKLPLLKTINFYLTKLIQFGDFETFDEVGKLMDQNLHKVVSFENKKINCLLKAGKGVEQITVWENALECAKSQDEVDLVCSKFPRGGMMGVLEQHPDCIPQYEQMMEKYISKGYLGPANTLFMYYFRCGQQDKAKEIYNKYLYNSSRLMFKGILLDAEKNNKVETVDELKALIKGSPNMTPGVAGLFYSTLINIYCSEKKYDEALERLEEGLKECKLENIYRKSLIVLKAGLELNNKTFKYNIPDQAARRLQEESSTSSSSDDERNPITKKQ</sequence>
<proteinExistence type="predicted"/>
<dbReference type="InterPro" id="IPR002885">
    <property type="entry name" value="PPR_rpt"/>
</dbReference>
<dbReference type="Gene3D" id="1.25.40.10">
    <property type="entry name" value="Tetratricopeptide repeat domain"/>
    <property type="match status" value="4"/>
</dbReference>
<protein>
    <recommendedName>
        <fullName evidence="4">Pentacotripeptide-repeat region of PRORP domain-containing protein</fullName>
    </recommendedName>
</protein>
<dbReference type="GO" id="GO:0003730">
    <property type="term" value="F:mRNA 3'-UTR binding"/>
    <property type="evidence" value="ECO:0007669"/>
    <property type="project" value="TreeGrafter"/>
</dbReference>
<evidence type="ECO:0000313" key="3">
    <source>
        <dbReference type="EMBL" id="JAS07989.1"/>
    </source>
</evidence>
<dbReference type="PROSITE" id="PS51375">
    <property type="entry name" value="PPR"/>
    <property type="match status" value="3"/>
</dbReference>
<dbReference type="InterPro" id="IPR033490">
    <property type="entry name" value="LRP130"/>
</dbReference>
<feature type="repeat" description="PPR" evidence="1">
    <location>
        <begin position="122"/>
        <end position="156"/>
    </location>
</feature>
<dbReference type="Pfam" id="PF01535">
    <property type="entry name" value="PPR"/>
    <property type="match status" value="5"/>
</dbReference>
<name>A0A1B6C3W0_9HEMI</name>
<dbReference type="PANTHER" id="PTHR46669">
    <property type="entry name" value="LEUCINE-RICH PPR MOTIF-CONTAINING PROTEIN, MITOCHONDRIAL"/>
    <property type="match status" value="1"/>
</dbReference>
<dbReference type="EMBL" id="GEDC01029309">
    <property type="protein sequence ID" value="JAS07989.1"/>
    <property type="molecule type" value="Transcribed_RNA"/>
</dbReference>
<feature type="repeat" description="PPR" evidence="1">
    <location>
        <begin position="157"/>
        <end position="191"/>
    </location>
</feature>
<organism evidence="3">
    <name type="scientific">Clastoptera arizonana</name>
    <name type="common">Arizona spittle bug</name>
    <dbReference type="NCBI Taxonomy" id="38151"/>
    <lineage>
        <taxon>Eukaryota</taxon>
        <taxon>Metazoa</taxon>
        <taxon>Ecdysozoa</taxon>
        <taxon>Arthropoda</taxon>
        <taxon>Hexapoda</taxon>
        <taxon>Insecta</taxon>
        <taxon>Pterygota</taxon>
        <taxon>Neoptera</taxon>
        <taxon>Paraneoptera</taxon>
        <taxon>Hemiptera</taxon>
        <taxon>Auchenorrhyncha</taxon>
        <taxon>Cercopoidea</taxon>
        <taxon>Clastopteridae</taxon>
        <taxon>Clastoptera</taxon>
    </lineage>
</organism>
<evidence type="ECO:0000256" key="1">
    <source>
        <dbReference type="PROSITE-ProRule" id="PRU00708"/>
    </source>
</evidence>
<dbReference type="InterPro" id="IPR011990">
    <property type="entry name" value="TPR-like_helical_dom_sf"/>
</dbReference>
<feature type="compositionally biased region" description="Basic and acidic residues" evidence="2">
    <location>
        <begin position="1280"/>
        <end position="1290"/>
    </location>
</feature>